<dbReference type="RefSeq" id="WP_269445001.1">
    <property type="nucleotide sequence ID" value="NZ_CP097463.1"/>
</dbReference>
<keyword evidence="2" id="KW-1133">Transmembrane helix</keyword>
<evidence type="ECO:0000313" key="4">
    <source>
        <dbReference type="Proteomes" id="UP001164693"/>
    </source>
</evidence>
<accession>A0ABY7K2P4</accession>
<dbReference type="PANTHER" id="PTHR38588:SF1">
    <property type="entry name" value="BLL0334 PROTEIN"/>
    <property type="match status" value="1"/>
</dbReference>
<dbReference type="Proteomes" id="UP001164693">
    <property type="component" value="Chromosome"/>
</dbReference>
<dbReference type="Gene3D" id="3.30.530.20">
    <property type="match status" value="1"/>
</dbReference>
<proteinExistence type="predicted"/>
<reference evidence="3" key="1">
    <citation type="submission" date="2022-05" db="EMBL/GenBank/DDBJ databases">
        <title>Jatrophihabitans sp. SB3-54 whole genome sequence.</title>
        <authorList>
            <person name="Suh M.K."/>
            <person name="Eom M.K."/>
            <person name="Kim J.S."/>
            <person name="Kim H.S."/>
            <person name="Do H.E."/>
            <person name="Shin Y.K."/>
            <person name="Lee J.-S."/>
        </authorList>
    </citation>
    <scope>NUCLEOTIDE SEQUENCE</scope>
    <source>
        <strain evidence="3">SB3-54</strain>
    </source>
</reference>
<dbReference type="EMBL" id="CP097463">
    <property type="protein sequence ID" value="WAX58460.1"/>
    <property type="molecule type" value="Genomic_DNA"/>
</dbReference>
<protein>
    <submittedName>
        <fullName evidence="3">SRPBCC family protein</fullName>
    </submittedName>
</protein>
<dbReference type="SUPFAM" id="SSF55961">
    <property type="entry name" value="Bet v1-like"/>
    <property type="match status" value="1"/>
</dbReference>
<keyword evidence="4" id="KW-1185">Reference proteome</keyword>
<feature type="region of interest" description="Disordered" evidence="1">
    <location>
        <begin position="144"/>
        <end position="171"/>
    </location>
</feature>
<sequence length="210" mass="22396">MLLENSFTVPVPVAEAWKVLLDVNRIAACMPGATLDSADADGFEGRVKLRAGPVSLTYRGSGRFIQRDVTGWRVVVEVSGREQRGSGSAEATMTAILTGCGAETAVSVQTELNLTGRPAQFGRGLLADVSSNIVDQFAANLAEEVRRDDSEQPRTAATESEIKPTVRSDATPARSDTIDILRVARGPLAIRIGSALGLLAALVVAWRHRR</sequence>
<dbReference type="CDD" id="cd07823">
    <property type="entry name" value="SRPBCC_5"/>
    <property type="match status" value="1"/>
</dbReference>
<keyword evidence="2" id="KW-0472">Membrane</keyword>
<evidence type="ECO:0000313" key="3">
    <source>
        <dbReference type="EMBL" id="WAX58460.1"/>
    </source>
</evidence>
<dbReference type="InterPro" id="IPR010419">
    <property type="entry name" value="CO_DH_gsu"/>
</dbReference>
<feature type="transmembrane region" description="Helical" evidence="2">
    <location>
        <begin position="188"/>
        <end position="206"/>
    </location>
</feature>
<keyword evidence="2" id="KW-0812">Transmembrane</keyword>
<name>A0ABY7K2P4_9ACTN</name>
<organism evidence="3 4">
    <name type="scientific">Jatrophihabitans cynanchi</name>
    <dbReference type="NCBI Taxonomy" id="2944128"/>
    <lineage>
        <taxon>Bacteria</taxon>
        <taxon>Bacillati</taxon>
        <taxon>Actinomycetota</taxon>
        <taxon>Actinomycetes</taxon>
        <taxon>Jatrophihabitantales</taxon>
        <taxon>Jatrophihabitantaceae</taxon>
        <taxon>Jatrophihabitans</taxon>
    </lineage>
</organism>
<dbReference type="Pfam" id="PF06240">
    <property type="entry name" value="COXG"/>
    <property type="match status" value="1"/>
</dbReference>
<evidence type="ECO:0000256" key="2">
    <source>
        <dbReference type="SAM" id="Phobius"/>
    </source>
</evidence>
<dbReference type="InterPro" id="IPR023393">
    <property type="entry name" value="START-like_dom_sf"/>
</dbReference>
<gene>
    <name evidence="3" type="ORF">M6B22_06770</name>
</gene>
<dbReference type="PANTHER" id="PTHR38588">
    <property type="entry name" value="BLL0334 PROTEIN"/>
    <property type="match status" value="1"/>
</dbReference>
<evidence type="ECO:0000256" key="1">
    <source>
        <dbReference type="SAM" id="MobiDB-lite"/>
    </source>
</evidence>